<protein>
    <submittedName>
        <fullName evidence="1">Uncharacterized protein</fullName>
    </submittedName>
</protein>
<dbReference type="EMBL" id="JBHMEW010000045">
    <property type="protein sequence ID" value="MFB9211263.1"/>
    <property type="molecule type" value="Genomic_DNA"/>
</dbReference>
<comment type="caution">
    <text evidence="1">The sequence shown here is derived from an EMBL/GenBank/DDBJ whole genome shotgun (WGS) entry which is preliminary data.</text>
</comment>
<dbReference type="RefSeq" id="WP_290249287.1">
    <property type="nucleotide sequence ID" value="NZ_JAUFQT010000002.1"/>
</dbReference>
<name>A0ABV5J4N3_9BACT</name>
<gene>
    <name evidence="1" type="ORF">ACFFUR_05550</name>
</gene>
<sequence>MKILLLSIITFWGFWPTLVFGQPDTTSNLLDNFKLQDSLDVFRSSPSLPDSVVLKSWDIDKELQAQKQEEAQRKAYRRLSLELQLIDSLVKEDNYQQLNRLSNANRFQKVSFIGDRVRRKSRMLITARNLSSSTIEDLLKRFKWINRKLRVNITFSIAAPIEVDPLILYEDNKEGYCDYLMSIIKNMLGQHQEILDCSFVEYEAYEESKEIDVLQELINFRYQFILFCDAKLP</sequence>
<evidence type="ECO:0000313" key="2">
    <source>
        <dbReference type="Proteomes" id="UP001589654"/>
    </source>
</evidence>
<evidence type="ECO:0000313" key="1">
    <source>
        <dbReference type="EMBL" id="MFB9211263.1"/>
    </source>
</evidence>
<dbReference type="Proteomes" id="UP001589654">
    <property type="component" value="Unassembled WGS sequence"/>
</dbReference>
<proteinExistence type="predicted"/>
<reference evidence="1 2" key="1">
    <citation type="submission" date="2024-09" db="EMBL/GenBank/DDBJ databases">
        <authorList>
            <person name="Sun Q."/>
            <person name="Mori K."/>
        </authorList>
    </citation>
    <scope>NUCLEOTIDE SEQUENCE [LARGE SCALE GENOMIC DNA]</scope>
    <source>
        <strain evidence="1 2">CECT 7682</strain>
    </source>
</reference>
<keyword evidence="2" id="KW-1185">Reference proteome</keyword>
<accession>A0ABV5J4N3</accession>
<organism evidence="1 2">
    <name type="scientific">Echinicola jeungdonensis</name>
    <dbReference type="NCBI Taxonomy" id="709343"/>
    <lineage>
        <taxon>Bacteria</taxon>
        <taxon>Pseudomonadati</taxon>
        <taxon>Bacteroidota</taxon>
        <taxon>Cytophagia</taxon>
        <taxon>Cytophagales</taxon>
        <taxon>Cyclobacteriaceae</taxon>
        <taxon>Echinicola</taxon>
    </lineage>
</organism>